<dbReference type="SUPFAM" id="SSF47895">
    <property type="entry name" value="Transducin (alpha subunit), insertion domain"/>
    <property type="match status" value="1"/>
</dbReference>
<feature type="binding site" evidence="7">
    <location>
        <position position="362"/>
    </location>
    <ligand>
        <name>GTP</name>
        <dbReference type="ChEBI" id="CHEBI:37565"/>
    </ligand>
</feature>
<dbReference type="GO" id="GO:0046872">
    <property type="term" value="F:metal ion binding"/>
    <property type="evidence" value="ECO:0007669"/>
    <property type="project" value="UniProtKB-UniRule"/>
</dbReference>
<keyword evidence="2 8" id="KW-0479">Metal-binding</keyword>
<dbReference type="InterPro" id="IPR000367">
    <property type="entry name" value="Gprotein_alpha_S"/>
</dbReference>
<evidence type="ECO:0000256" key="4">
    <source>
        <dbReference type="ARBA" id="ARBA00022842"/>
    </source>
</evidence>
<feature type="binding site" evidence="7">
    <location>
        <begin position="177"/>
        <end position="183"/>
    </location>
    <ligand>
        <name>GTP</name>
        <dbReference type="ChEBI" id="CHEBI:37565"/>
    </ligand>
</feature>
<evidence type="ECO:0000256" key="3">
    <source>
        <dbReference type="ARBA" id="ARBA00022741"/>
    </source>
</evidence>
<comment type="function">
    <text evidence="9">Guanine nucleotide-binding proteins (G proteins) function as transducers in numerous signaling pathways controlled by G protein-coupled receptors (GPCRs).</text>
</comment>
<dbReference type="STRING" id="126957.T1J0Q7"/>
<dbReference type="InterPro" id="IPR001019">
    <property type="entry name" value="Gprotein_alpha_su"/>
</dbReference>
<evidence type="ECO:0000256" key="9">
    <source>
        <dbReference type="RuleBase" id="RU369121"/>
    </source>
</evidence>
<dbReference type="PhylomeDB" id="T1J0Q7"/>
<feature type="binding site" evidence="8">
    <location>
        <position position="48"/>
    </location>
    <ligand>
        <name>Mg(2+)</name>
        <dbReference type="ChEBI" id="CHEBI:18420"/>
    </ligand>
</feature>
<feature type="binding site" evidence="7">
    <location>
        <begin position="44"/>
        <end position="49"/>
    </location>
    <ligand>
        <name>GTP</name>
        <dbReference type="ChEBI" id="CHEBI:37565"/>
    </ligand>
</feature>
<dbReference type="GO" id="GO:0007191">
    <property type="term" value="P:adenylate cyclase-activating dopamine receptor signaling pathway"/>
    <property type="evidence" value="ECO:0007669"/>
    <property type="project" value="TreeGrafter"/>
</dbReference>
<dbReference type="GO" id="GO:0031683">
    <property type="term" value="F:G-protein beta/gamma-subunit complex binding"/>
    <property type="evidence" value="ECO:0007669"/>
    <property type="project" value="UniProtKB-UniRule"/>
</dbReference>
<evidence type="ECO:0000256" key="7">
    <source>
        <dbReference type="PIRSR" id="PIRSR601019-1"/>
    </source>
</evidence>
<keyword evidence="4 8" id="KW-0460">Magnesium</keyword>
<dbReference type="Gene3D" id="3.40.50.300">
    <property type="entry name" value="P-loop containing nucleotide triphosphate hydrolases"/>
    <property type="match status" value="1"/>
</dbReference>
<protein>
    <recommendedName>
        <fullName evidence="9">Guanine nucleotide-binding protein G(s) subunit alpha</fullName>
    </recommendedName>
    <alternativeName>
        <fullName evidence="9">Adenylate cyclase-stimulating G alpha protein</fullName>
    </alternativeName>
</protein>
<evidence type="ECO:0000313" key="10">
    <source>
        <dbReference type="EnsemblMetazoa" id="SMAR007113-PA"/>
    </source>
</evidence>
<keyword evidence="3 7" id="KW-0547">Nucleotide-binding</keyword>
<keyword evidence="5 7" id="KW-0342">GTP-binding</keyword>
<comment type="similarity">
    <text evidence="1 9">Belongs to the G-alpha family. G(s) subfamily.</text>
</comment>
<dbReference type="PANTHER" id="PTHR10218:SF367">
    <property type="entry name" value="GUANINE NUCLEOTIDE-BINDING PROTEIN G(F) SUBUNIT ALPHA"/>
    <property type="match status" value="1"/>
</dbReference>
<dbReference type="GO" id="GO:0005737">
    <property type="term" value="C:cytoplasm"/>
    <property type="evidence" value="ECO:0007669"/>
    <property type="project" value="TreeGrafter"/>
</dbReference>
<keyword evidence="9" id="KW-0472">Membrane</keyword>
<dbReference type="PRINTS" id="PR00443">
    <property type="entry name" value="GPROTEINAS"/>
</dbReference>
<dbReference type="Gene3D" id="1.10.400.10">
    <property type="entry name" value="GI Alpha 1, domain 2-like"/>
    <property type="match status" value="1"/>
</dbReference>
<feature type="binding site" evidence="8">
    <location>
        <position position="183"/>
    </location>
    <ligand>
        <name>Mg(2+)</name>
        <dbReference type="ChEBI" id="CHEBI:18420"/>
    </ligand>
</feature>
<dbReference type="Proteomes" id="UP000014500">
    <property type="component" value="Unassembled WGS sequence"/>
</dbReference>
<accession>T1J0Q7</accession>
<feature type="binding site" evidence="7">
    <location>
        <begin position="210"/>
        <end position="214"/>
    </location>
    <ligand>
        <name>GTP</name>
        <dbReference type="ChEBI" id="CHEBI:37565"/>
    </ligand>
</feature>
<dbReference type="HOGENOM" id="CLU_014184_6_0_1"/>
<dbReference type="PANTHER" id="PTHR10218">
    <property type="entry name" value="GTP-BINDING PROTEIN ALPHA SUBUNIT"/>
    <property type="match status" value="1"/>
</dbReference>
<sequence length="392" mass="45356">MFLFSCCSGIDRAAQKDKDLNMEIKKWHKEFSSAIKILLLGAGESGKTTILKQMKILHINGFSDSERMDKATDMRRNILQALLELISIMPKLQPPAILTNPENQKGIDFLSTLDFESISEFSEEFYDYVSSLWSDSGIKDCLNRSHEYPLIDCAKYFLQKIDTIRKPDFIPSDQDILQSRKRTPDINKVEFSMKIPKQYGGGMQLFWMFDVGGQRGERKKWIQVFEGISAILFLTSCSSFDTHLREDIETNTLKESLELFDQVWNSRFLQDSGIILFLNKQDVLREKVTSGISIGPYFDDYEHYHLRDDEFSDDEYMKTRCFIRDKFLGIATKKPENRSSVWSMTEGSKSKNRTCYWHFTIATDTTNVKRVFEDVHSMIVLGNLTDIGLNLA</sequence>
<dbReference type="eggNOG" id="KOG0099">
    <property type="taxonomic scope" value="Eukaryota"/>
</dbReference>
<evidence type="ECO:0000256" key="8">
    <source>
        <dbReference type="PIRSR" id="PIRSR601019-2"/>
    </source>
</evidence>
<evidence type="ECO:0000256" key="1">
    <source>
        <dbReference type="ARBA" id="ARBA00007172"/>
    </source>
</evidence>
<dbReference type="GO" id="GO:0005834">
    <property type="term" value="C:heterotrimeric G-protein complex"/>
    <property type="evidence" value="ECO:0007669"/>
    <property type="project" value="UniProtKB-UniRule"/>
</dbReference>
<evidence type="ECO:0000256" key="5">
    <source>
        <dbReference type="ARBA" id="ARBA00023134"/>
    </source>
</evidence>
<feature type="binding site" evidence="7">
    <location>
        <begin position="279"/>
        <end position="282"/>
    </location>
    <ligand>
        <name>GTP</name>
        <dbReference type="ChEBI" id="CHEBI:37565"/>
    </ligand>
</feature>
<dbReference type="InterPro" id="IPR027417">
    <property type="entry name" value="P-loop_NTPase"/>
</dbReference>
<dbReference type="Pfam" id="PF00503">
    <property type="entry name" value="G-alpha"/>
    <property type="match status" value="1"/>
</dbReference>
<evidence type="ECO:0000256" key="2">
    <source>
        <dbReference type="ARBA" id="ARBA00022723"/>
    </source>
</evidence>
<dbReference type="FunFam" id="3.40.50.300:FF:000720">
    <property type="entry name" value="Guanine nucleotide-binding protein G(k) subunit alpha"/>
    <property type="match status" value="1"/>
</dbReference>
<evidence type="ECO:0000313" key="11">
    <source>
        <dbReference type="Proteomes" id="UP000014500"/>
    </source>
</evidence>
<dbReference type="EnsemblMetazoa" id="SMAR007113-RA">
    <property type="protein sequence ID" value="SMAR007113-PA"/>
    <property type="gene ID" value="SMAR007113"/>
</dbReference>
<dbReference type="EMBL" id="JH431739">
    <property type="status" value="NOT_ANNOTATED_CDS"/>
    <property type="molecule type" value="Genomic_DNA"/>
</dbReference>
<dbReference type="PROSITE" id="PS51882">
    <property type="entry name" value="G_ALPHA"/>
    <property type="match status" value="1"/>
</dbReference>
<name>T1J0Q7_STRMM</name>
<dbReference type="GO" id="GO:0005525">
    <property type="term" value="F:GTP binding"/>
    <property type="evidence" value="ECO:0007669"/>
    <property type="project" value="UniProtKB-UniRule"/>
</dbReference>
<dbReference type="SMART" id="SM00275">
    <property type="entry name" value="G_alpha"/>
    <property type="match status" value="1"/>
</dbReference>
<proteinExistence type="inferred from homology"/>
<dbReference type="InterPro" id="IPR011025">
    <property type="entry name" value="GproteinA_insert"/>
</dbReference>
<dbReference type="GO" id="GO:0003924">
    <property type="term" value="F:GTPase activity"/>
    <property type="evidence" value="ECO:0007669"/>
    <property type="project" value="UniProtKB-UniRule"/>
</dbReference>
<comment type="subunit">
    <text evidence="9">G proteins are composed of 3 units; alpha, beta and gamma. The alpha chain contains the guanine nucleotide binding site.</text>
</comment>
<dbReference type="PRINTS" id="PR00318">
    <property type="entry name" value="GPROTEINA"/>
</dbReference>
<reference evidence="10" key="2">
    <citation type="submission" date="2015-02" db="UniProtKB">
        <authorList>
            <consortium name="EnsemblMetazoa"/>
        </authorList>
    </citation>
    <scope>IDENTIFICATION</scope>
</reference>
<dbReference type="AlphaFoldDB" id="T1J0Q7"/>
<organism evidence="10 11">
    <name type="scientific">Strigamia maritima</name>
    <name type="common">European centipede</name>
    <name type="synonym">Geophilus maritimus</name>
    <dbReference type="NCBI Taxonomy" id="126957"/>
    <lineage>
        <taxon>Eukaryota</taxon>
        <taxon>Metazoa</taxon>
        <taxon>Ecdysozoa</taxon>
        <taxon>Arthropoda</taxon>
        <taxon>Myriapoda</taxon>
        <taxon>Chilopoda</taxon>
        <taxon>Pleurostigmophora</taxon>
        <taxon>Geophilomorpha</taxon>
        <taxon>Linotaeniidae</taxon>
        <taxon>Strigamia</taxon>
    </lineage>
</organism>
<evidence type="ECO:0000256" key="6">
    <source>
        <dbReference type="ARBA" id="ARBA00023224"/>
    </source>
</evidence>
<dbReference type="GO" id="GO:0007606">
    <property type="term" value="P:sensory perception of chemical stimulus"/>
    <property type="evidence" value="ECO:0007669"/>
    <property type="project" value="TreeGrafter"/>
</dbReference>
<dbReference type="OMA" id="NCFGESD"/>
<keyword evidence="6 9" id="KW-0807">Transducer</keyword>
<keyword evidence="9" id="KW-1003">Cell membrane</keyword>
<comment type="subcellular location">
    <subcellularLocation>
        <location evidence="9">Cell membrane</location>
    </subcellularLocation>
</comment>
<reference evidence="11" key="1">
    <citation type="submission" date="2011-05" db="EMBL/GenBank/DDBJ databases">
        <authorList>
            <person name="Richards S.R."/>
            <person name="Qu J."/>
            <person name="Jiang H."/>
            <person name="Jhangiani S.N."/>
            <person name="Agravi P."/>
            <person name="Goodspeed R."/>
            <person name="Gross S."/>
            <person name="Mandapat C."/>
            <person name="Jackson L."/>
            <person name="Mathew T."/>
            <person name="Pu L."/>
            <person name="Thornton R."/>
            <person name="Saada N."/>
            <person name="Wilczek-Boney K.B."/>
            <person name="Lee S."/>
            <person name="Kovar C."/>
            <person name="Wu Y."/>
            <person name="Scherer S.E."/>
            <person name="Worley K.C."/>
            <person name="Muzny D.M."/>
            <person name="Gibbs R."/>
        </authorList>
    </citation>
    <scope>NUCLEOTIDE SEQUENCE</scope>
    <source>
        <strain evidence="11">Brora</strain>
    </source>
</reference>
<dbReference type="CDD" id="cd00066">
    <property type="entry name" value="G-alpha"/>
    <property type="match status" value="1"/>
</dbReference>
<keyword evidence="11" id="KW-1185">Reference proteome</keyword>
<dbReference type="GO" id="GO:0001664">
    <property type="term" value="F:G protein-coupled receptor binding"/>
    <property type="evidence" value="ECO:0007669"/>
    <property type="project" value="TreeGrafter"/>
</dbReference>
<dbReference type="FunFam" id="1.10.400.10:FF:000002">
    <property type="entry name" value="guanine nucleotide-binding protein G(Q) subunit alpha"/>
    <property type="match status" value="1"/>
</dbReference>
<dbReference type="SUPFAM" id="SSF52540">
    <property type="entry name" value="P-loop containing nucleoside triphosphate hydrolases"/>
    <property type="match status" value="1"/>
</dbReference>